<feature type="compositionally biased region" description="Low complexity" evidence="1">
    <location>
        <begin position="183"/>
        <end position="212"/>
    </location>
</feature>
<reference evidence="2" key="1">
    <citation type="submission" date="2013-07" db="EMBL/GenBank/DDBJ databases">
        <title>Transcriptome sequencing and developmental regulation of gene expression in Anopheles aquasalis.</title>
        <authorList>
            <consortium name="Brazilian Malaria Network (MCT/CNPq/MS/SCTIE/DECIT/PRONEX 555648/2009-5) and Research Network on Bioactive Molecules from Arthropod Vectors (NAP-MOBIARVE"/>
            <consortium name="University of Sao Paulo)"/>
            <person name="Marinotti O."/>
            <person name="Ribeiro J.M.C."/>
            <person name="Costa-da-Silva A.L."/>
            <person name="Silva M.C.P."/>
            <person name="Lopes A.R."/>
            <person name="Barros M.S."/>
            <person name="Sa-Nunes A."/>
            <person name="Konjin B.B."/>
            <person name="Carvalho E."/>
            <person name="Suesdek L."/>
            <person name="Silva-Neto M.A.C."/>
            <person name="Capurro M.L."/>
        </authorList>
    </citation>
    <scope>NUCLEOTIDE SEQUENCE</scope>
    <source>
        <tissue evidence="2">Whole body</tissue>
    </source>
</reference>
<feature type="non-terminal residue" evidence="2">
    <location>
        <position position="1"/>
    </location>
</feature>
<protein>
    <submittedName>
        <fullName evidence="2">Putative anchorage subunit of a-agglutinin of a-cells</fullName>
    </submittedName>
</protein>
<feature type="non-terminal residue" evidence="2">
    <location>
        <position position="212"/>
    </location>
</feature>
<accession>T1DRI6</accession>
<dbReference type="EMBL" id="GAMD01001909">
    <property type="protein sequence ID" value="JAA99681.1"/>
    <property type="molecule type" value="mRNA"/>
</dbReference>
<sequence length="212" mass="21906">DLLFTRPSTAPSSSSCWSPAILLLLSASFDRCSPSSRADSSSAAWSLDSSSVWATTFRSCWLQDSSSCTSISWERTSKEGTTGASASIEPLRSSLSSSTVSSSPSGCASVPISSVSKAPSSVASIATVDRSLAHSSVLFKVECSSCCCAPSSSSFRCSPAGPLVALLLLLYSWMRFKNPASHRSTTPRGSASRSSSRGTTSSLSSNSPSPSS</sequence>
<name>T1DRI6_ANOAQ</name>
<organism evidence="2">
    <name type="scientific">Anopheles aquasalis</name>
    <name type="common">Malaria mosquito</name>
    <dbReference type="NCBI Taxonomy" id="42839"/>
    <lineage>
        <taxon>Eukaryota</taxon>
        <taxon>Metazoa</taxon>
        <taxon>Ecdysozoa</taxon>
        <taxon>Arthropoda</taxon>
        <taxon>Hexapoda</taxon>
        <taxon>Insecta</taxon>
        <taxon>Pterygota</taxon>
        <taxon>Neoptera</taxon>
        <taxon>Endopterygota</taxon>
        <taxon>Diptera</taxon>
        <taxon>Nematocera</taxon>
        <taxon>Culicoidea</taxon>
        <taxon>Culicidae</taxon>
        <taxon>Anophelinae</taxon>
        <taxon>Anopheles</taxon>
    </lineage>
</organism>
<dbReference type="AlphaFoldDB" id="T1DRI6"/>
<evidence type="ECO:0000256" key="1">
    <source>
        <dbReference type="SAM" id="MobiDB-lite"/>
    </source>
</evidence>
<proteinExistence type="evidence at transcript level"/>
<feature type="region of interest" description="Disordered" evidence="1">
    <location>
        <begin position="179"/>
        <end position="212"/>
    </location>
</feature>
<evidence type="ECO:0000313" key="2">
    <source>
        <dbReference type="EMBL" id="JAA99681.1"/>
    </source>
</evidence>